<dbReference type="CDD" id="cd00882">
    <property type="entry name" value="Ras_like_GTPase"/>
    <property type="match status" value="1"/>
</dbReference>
<gene>
    <name evidence="2" type="ORF">GALMADRAFT_240627</name>
</gene>
<evidence type="ECO:0000259" key="1">
    <source>
        <dbReference type="Pfam" id="PF01926"/>
    </source>
</evidence>
<dbReference type="SUPFAM" id="SSF52540">
    <property type="entry name" value="P-loop containing nucleoside triphosphate hydrolases"/>
    <property type="match status" value="1"/>
</dbReference>
<feature type="domain" description="G" evidence="1">
    <location>
        <begin position="77"/>
        <end position="138"/>
    </location>
</feature>
<dbReference type="Gene3D" id="3.40.50.300">
    <property type="entry name" value="P-loop containing nucleotide triphosphate hydrolases"/>
    <property type="match status" value="1"/>
</dbReference>
<dbReference type="OrthoDB" id="8954335at2759"/>
<evidence type="ECO:0000313" key="3">
    <source>
        <dbReference type="Proteomes" id="UP000027222"/>
    </source>
</evidence>
<name>A0A067TFX4_GALM3</name>
<reference evidence="3" key="1">
    <citation type="journal article" date="2014" name="Proc. Natl. Acad. Sci. U.S.A.">
        <title>Extensive sampling of basidiomycete genomes demonstrates inadequacy of the white-rot/brown-rot paradigm for wood decay fungi.</title>
        <authorList>
            <person name="Riley R."/>
            <person name="Salamov A.A."/>
            <person name="Brown D.W."/>
            <person name="Nagy L.G."/>
            <person name="Floudas D."/>
            <person name="Held B.W."/>
            <person name="Levasseur A."/>
            <person name="Lombard V."/>
            <person name="Morin E."/>
            <person name="Otillar R."/>
            <person name="Lindquist E.A."/>
            <person name="Sun H."/>
            <person name="LaButti K.M."/>
            <person name="Schmutz J."/>
            <person name="Jabbour D."/>
            <person name="Luo H."/>
            <person name="Baker S.E."/>
            <person name="Pisabarro A.G."/>
            <person name="Walton J.D."/>
            <person name="Blanchette R.A."/>
            <person name="Henrissat B."/>
            <person name="Martin F."/>
            <person name="Cullen D."/>
            <person name="Hibbett D.S."/>
            <person name="Grigoriev I.V."/>
        </authorList>
    </citation>
    <scope>NUCLEOTIDE SEQUENCE [LARGE SCALE GENOMIC DNA]</scope>
    <source>
        <strain evidence="3">CBS 339.88</strain>
    </source>
</reference>
<dbReference type="InterPro" id="IPR006073">
    <property type="entry name" value="GTP-bd"/>
</dbReference>
<dbReference type="Pfam" id="PF01926">
    <property type="entry name" value="MMR_HSR1"/>
    <property type="match status" value="1"/>
</dbReference>
<dbReference type="STRING" id="685588.A0A067TFX4"/>
<evidence type="ECO:0000313" key="2">
    <source>
        <dbReference type="EMBL" id="KDR82115.1"/>
    </source>
</evidence>
<dbReference type="GO" id="GO:0005525">
    <property type="term" value="F:GTP binding"/>
    <property type="evidence" value="ECO:0007669"/>
    <property type="project" value="InterPro"/>
</dbReference>
<dbReference type="EMBL" id="KL142370">
    <property type="protein sequence ID" value="KDR82115.1"/>
    <property type="molecule type" value="Genomic_DNA"/>
</dbReference>
<proteinExistence type="predicted"/>
<dbReference type="AlphaFoldDB" id="A0A067TFX4"/>
<dbReference type="HOGENOM" id="CLU_018003_0_0_1"/>
<dbReference type="InterPro" id="IPR027417">
    <property type="entry name" value="P-loop_NTPase"/>
</dbReference>
<keyword evidence="3" id="KW-1185">Reference proteome</keyword>
<accession>A0A067TFX4</accession>
<dbReference type="Proteomes" id="UP000027222">
    <property type="component" value="Unassembled WGS sequence"/>
</dbReference>
<organism evidence="2 3">
    <name type="scientific">Galerina marginata (strain CBS 339.88)</name>
    <dbReference type="NCBI Taxonomy" id="685588"/>
    <lineage>
        <taxon>Eukaryota</taxon>
        <taxon>Fungi</taxon>
        <taxon>Dikarya</taxon>
        <taxon>Basidiomycota</taxon>
        <taxon>Agaricomycotina</taxon>
        <taxon>Agaricomycetes</taxon>
        <taxon>Agaricomycetidae</taxon>
        <taxon>Agaricales</taxon>
        <taxon>Agaricineae</taxon>
        <taxon>Strophariaceae</taxon>
        <taxon>Galerina</taxon>
    </lineage>
</organism>
<sequence>MDGNPRTLEPKPIPKKNLGKMKLYLQSKFMQASEGEWEQYQLINHYPGLNLSSSSYMGHGQAKRIKAEDLYPEDFVIAVMGPSGSGKTTFINFATGLQSGFRYSQQYTNEVDIIRLPVPGSSNIVFVDIPGFDDGDKSDADTLKMIGDWLAKTYRRKIMLGGILYFHRISDNRVGGGSLKNLSMFEALCGKTMLQNVILTTTMWDGIDEQIAMMREGQLKEMYWARILEQGSTTKRFLGTKQSAFQVLETLFNTPSDLQPLLIQKEIVDEHMELNETTAGRKLRSDLKEITKKHRGLLRRMRTQLKPTKDGDSGNFMVLKEEYEDLKELTNLVAYNVQQLELPVGQRIARMAATAFGLKFH</sequence>
<protein>
    <recommendedName>
        <fullName evidence="1">G domain-containing protein</fullName>
    </recommendedName>
</protein>